<feature type="transmembrane region" description="Helical" evidence="9">
    <location>
        <begin position="326"/>
        <end position="348"/>
    </location>
</feature>
<feature type="transmembrane region" description="Helical" evidence="9">
    <location>
        <begin position="427"/>
        <end position="451"/>
    </location>
</feature>
<feature type="transmembrane region" description="Helical" evidence="9">
    <location>
        <begin position="492"/>
        <end position="510"/>
    </location>
</feature>
<evidence type="ECO:0000256" key="6">
    <source>
        <dbReference type="ARBA" id="ARBA00023136"/>
    </source>
</evidence>
<feature type="transmembrane region" description="Helical" evidence="9">
    <location>
        <begin position="141"/>
        <end position="159"/>
    </location>
</feature>
<dbReference type="PANTHER" id="PTHR48022">
    <property type="entry name" value="PLASTIDIC GLUCOSE TRANSPORTER 4"/>
    <property type="match status" value="1"/>
</dbReference>
<proteinExistence type="inferred from homology"/>
<feature type="transmembrane region" description="Helical" evidence="9">
    <location>
        <begin position="112"/>
        <end position="134"/>
    </location>
</feature>
<feature type="transmembrane region" description="Helical" evidence="9">
    <location>
        <begin position="201"/>
        <end position="224"/>
    </location>
</feature>
<dbReference type="PANTHER" id="PTHR48022:SF79">
    <property type="entry name" value="LACTOSE PERMEASE, PUTATIVE (AFU_ORTHOLOGUE AFUA_6G01860)-RELATED"/>
    <property type="match status" value="1"/>
</dbReference>
<evidence type="ECO:0000256" key="5">
    <source>
        <dbReference type="ARBA" id="ARBA00022989"/>
    </source>
</evidence>
<dbReference type="InterPro" id="IPR050360">
    <property type="entry name" value="MFS_Sugar_Transporters"/>
</dbReference>
<feature type="region of interest" description="Disordered" evidence="8">
    <location>
        <begin position="1"/>
        <end position="39"/>
    </location>
</feature>
<reference evidence="11" key="1">
    <citation type="submission" date="2022-10" db="EMBL/GenBank/DDBJ databases">
        <title>Determination and structural analysis of whole genome sequence of Sarocladium strictum F4-1.</title>
        <authorList>
            <person name="Hu L."/>
            <person name="Jiang Y."/>
        </authorList>
    </citation>
    <scope>NUCLEOTIDE SEQUENCE</scope>
    <source>
        <strain evidence="11">F4-1</strain>
    </source>
</reference>
<dbReference type="SUPFAM" id="SSF103473">
    <property type="entry name" value="MFS general substrate transporter"/>
    <property type="match status" value="1"/>
</dbReference>
<protein>
    <recommendedName>
        <fullName evidence="10">Major facilitator superfamily (MFS) profile domain-containing protein</fullName>
    </recommendedName>
</protein>
<dbReference type="PROSITE" id="PS00216">
    <property type="entry name" value="SUGAR_TRANSPORT_1"/>
    <property type="match status" value="1"/>
</dbReference>
<comment type="subcellular location">
    <subcellularLocation>
        <location evidence="1">Membrane</location>
        <topology evidence="1">Multi-pass membrane protein</topology>
    </subcellularLocation>
</comment>
<organism evidence="11 12">
    <name type="scientific">Sarocladium strictum</name>
    <name type="common">Black bundle disease fungus</name>
    <name type="synonym">Acremonium strictum</name>
    <dbReference type="NCBI Taxonomy" id="5046"/>
    <lineage>
        <taxon>Eukaryota</taxon>
        <taxon>Fungi</taxon>
        <taxon>Dikarya</taxon>
        <taxon>Ascomycota</taxon>
        <taxon>Pezizomycotina</taxon>
        <taxon>Sordariomycetes</taxon>
        <taxon>Hypocreomycetidae</taxon>
        <taxon>Hypocreales</taxon>
        <taxon>Sarocladiaceae</taxon>
        <taxon>Sarocladium</taxon>
    </lineage>
</organism>
<feature type="transmembrane region" description="Helical" evidence="9">
    <location>
        <begin position="368"/>
        <end position="386"/>
    </location>
</feature>
<dbReference type="GO" id="GO:0016020">
    <property type="term" value="C:membrane"/>
    <property type="evidence" value="ECO:0007669"/>
    <property type="project" value="UniProtKB-SubCell"/>
</dbReference>
<feature type="transmembrane region" description="Helical" evidence="9">
    <location>
        <begin position="463"/>
        <end position="480"/>
    </location>
</feature>
<evidence type="ECO:0000256" key="7">
    <source>
        <dbReference type="RuleBase" id="RU003346"/>
    </source>
</evidence>
<dbReference type="PRINTS" id="PR00171">
    <property type="entry name" value="SUGRTRNSPORT"/>
</dbReference>
<evidence type="ECO:0000256" key="9">
    <source>
        <dbReference type="SAM" id="Phobius"/>
    </source>
</evidence>
<dbReference type="PROSITE" id="PS50850">
    <property type="entry name" value="MFS"/>
    <property type="match status" value="1"/>
</dbReference>
<dbReference type="Pfam" id="PF00083">
    <property type="entry name" value="Sugar_tr"/>
    <property type="match status" value="1"/>
</dbReference>
<comment type="similarity">
    <text evidence="2 7">Belongs to the major facilitator superfamily. Sugar transporter (TC 2.A.1.1) family.</text>
</comment>
<evidence type="ECO:0000256" key="4">
    <source>
        <dbReference type="ARBA" id="ARBA00022692"/>
    </source>
</evidence>
<keyword evidence="6 9" id="KW-0472">Membrane</keyword>
<evidence type="ECO:0000256" key="1">
    <source>
        <dbReference type="ARBA" id="ARBA00004141"/>
    </source>
</evidence>
<dbReference type="InterPro" id="IPR003663">
    <property type="entry name" value="Sugar/inositol_transpt"/>
</dbReference>
<evidence type="ECO:0000256" key="8">
    <source>
        <dbReference type="SAM" id="MobiDB-lite"/>
    </source>
</evidence>
<sequence>MASNKTAEAIGATEEISPGAAKNDPMAPAPHGISGQDSPVEEKKVLSVELTDAIAKDQPKYRSKRQFQLFCFCAFVTLNGCMSGYDGSVMSSVNAMTQFHEYFDVGKVGPRIGLVMAIYTAGGVVGSFWTGFALDTFGRRGGMVCGSVCIIIGSIVQSTSKTIEAFIGGRFVVGMGVPVVQTAAPMYIVEMAYPPWRGTAGGYYNVLAWYIGSNIASWTCYGTANIPNDWSWRIPHILQAVPALFIATTVYFVLPESPRWLWQRGHRQKARAILTKYHGNDNADSALVALECQEIQQSIERGEASDSHKWYNYKVLFATRANLYRVYILFLLVVFLQFTGQSVISYYLPSMLETVGFTDSKQQLLVNALNNVFSFCAGMVGAAQVDRWGRRPLMLWGIFITAIVYIPINVIAGLADGKIGTASGYAFIAMIYCYGMTSSFCITPLQALYPAEILPTDIRAKGIAFDKFVAAIASFINLYLTPVALKNIGWKAYTIFLVLHILHWFLMYQVTVETKGRSLEEIEEIFQDPKPVKRSKQFAKVVVSQGVGVKLTEGDQP</sequence>
<feature type="transmembrane region" description="Helical" evidence="9">
    <location>
        <begin position="67"/>
        <end position="85"/>
    </location>
</feature>
<dbReference type="AlphaFoldDB" id="A0AA39GKC3"/>
<dbReference type="InterPro" id="IPR036259">
    <property type="entry name" value="MFS_trans_sf"/>
</dbReference>
<dbReference type="InterPro" id="IPR020846">
    <property type="entry name" value="MFS_dom"/>
</dbReference>
<comment type="caution">
    <text evidence="11">The sequence shown here is derived from an EMBL/GenBank/DDBJ whole genome shotgun (WGS) entry which is preliminary data.</text>
</comment>
<feature type="transmembrane region" description="Helical" evidence="9">
    <location>
        <begin position="236"/>
        <end position="254"/>
    </location>
</feature>
<dbReference type="Gene3D" id="1.20.1250.20">
    <property type="entry name" value="MFS general substrate transporter like domains"/>
    <property type="match status" value="1"/>
</dbReference>
<feature type="transmembrane region" description="Helical" evidence="9">
    <location>
        <begin position="171"/>
        <end position="189"/>
    </location>
</feature>
<keyword evidence="5 9" id="KW-1133">Transmembrane helix</keyword>
<keyword evidence="12" id="KW-1185">Reference proteome</keyword>
<evidence type="ECO:0000313" key="12">
    <source>
        <dbReference type="Proteomes" id="UP001175261"/>
    </source>
</evidence>
<keyword evidence="4 9" id="KW-0812">Transmembrane</keyword>
<evidence type="ECO:0000259" key="10">
    <source>
        <dbReference type="PROSITE" id="PS50850"/>
    </source>
</evidence>
<evidence type="ECO:0000313" key="11">
    <source>
        <dbReference type="EMBL" id="KAK0388089.1"/>
    </source>
</evidence>
<dbReference type="Proteomes" id="UP001175261">
    <property type="component" value="Unassembled WGS sequence"/>
</dbReference>
<evidence type="ECO:0000256" key="3">
    <source>
        <dbReference type="ARBA" id="ARBA00022448"/>
    </source>
</evidence>
<dbReference type="InterPro" id="IPR005829">
    <property type="entry name" value="Sugar_transporter_CS"/>
</dbReference>
<feature type="domain" description="Major facilitator superfamily (MFS) profile" evidence="10">
    <location>
        <begin position="72"/>
        <end position="515"/>
    </location>
</feature>
<name>A0AA39GKC3_SARSR</name>
<dbReference type="GO" id="GO:0005351">
    <property type="term" value="F:carbohydrate:proton symporter activity"/>
    <property type="evidence" value="ECO:0007669"/>
    <property type="project" value="TreeGrafter"/>
</dbReference>
<feature type="transmembrane region" description="Helical" evidence="9">
    <location>
        <begin position="393"/>
        <end position="415"/>
    </location>
</feature>
<evidence type="ECO:0000256" key="2">
    <source>
        <dbReference type="ARBA" id="ARBA00010992"/>
    </source>
</evidence>
<keyword evidence="3 7" id="KW-0813">Transport</keyword>
<dbReference type="FunFam" id="1.20.1250.20:FF:000134">
    <property type="entry name" value="MFS sugar transporter protein"/>
    <property type="match status" value="1"/>
</dbReference>
<dbReference type="InterPro" id="IPR005828">
    <property type="entry name" value="MFS_sugar_transport-like"/>
</dbReference>
<accession>A0AA39GKC3</accession>
<dbReference type="NCBIfam" id="TIGR00879">
    <property type="entry name" value="SP"/>
    <property type="match status" value="1"/>
</dbReference>
<gene>
    <name evidence="11" type="ORF">NLU13_4333</name>
</gene>
<dbReference type="EMBL" id="JAPDFR010000003">
    <property type="protein sequence ID" value="KAK0388089.1"/>
    <property type="molecule type" value="Genomic_DNA"/>
</dbReference>